<dbReference type="OrthoDB" id="1273382at2"/>
<evidence type="ECO:0000313" key="3">
    <source>
        <dbReference type="Proteomes" id="UP000290545"/>
    </source>
</evidence>
<keyword evidence="3" id="KW-1185">Reference proteome</keyword>
<comment type="caution">
    <text evidence="2">The sequence shown here is derived from an EMBL/GenBank/DDBJ whole genome shotgun (WGS) entry which is preliminary data.</text>
</comment>
<feature type="region of interest" description="Disordered" evidence="1">
    <location>
        <begin position="252"/>
        <end position="300"/>
    </location>
</feature>
<proteinExistence type="predicted"/>
<feature type="compositionally biased region" description="Basic and acidic residues" evidence="1">
    <location>
        <begin position="252"/>
        <end position="281"/>
    </location>
</feature>
<dbReference type="EMBL" id="SDHZ01000004">
    <property type="protein sequence ID" value="RXK81299.1"/>
    <property type="molecule type" value="Genomic_DNA"/>
</dbReference>
<dbReference type="AlphaFoldDB" id="A0A4Q1D0N9"/>
<accession>A0A4Q1D0N9</accession>
<evidence type="ECO:0000313" key="2">
    <source>
        <dbReference type="EMBL" id="RXK81299.1"/>
    </source>
</evidence>
<dbReference type="Proteomes" id="UP000290545">
    <property type="component" value="Unassembled WGS sequence"/>
</dbReference>
<reference evidence="2 3" key="1">
    <citation type="submission" date="2019-01" db="EMBL/GenBank/DDBJ databases">
        <title>Filimonas sp. strain TTM-71.</title>
        <authorList>
            <person name="Chen W.-M."/>
        </authorList>
    </citation>
    <scope>NUCLEOTIDE SEQUENCE [LARGE SCALE GENOMIC DNA]</scope>
    <source>
        <strain evidence="2 3">TTM-71</strain>
    </source>
</reference>
<name>A0A4Q1D0N9_9BACT</name>
<dbReference type="RefSeq" id="WP_129005553.1">
    <property type="nucleotide sequence ID" value="NZ_SDHZ01000004.1"/>
</dbReference>
<evidence type="ECO:0000256" key="1">
    <source>
        <dbReference type="SAM" id="MobiDB-lite"/>
    </source>
</evidence>
<protein>
    <submittedName>
        <fullName evidence="2">Uncharacterized protein</fullName>
    </submittedName>
</protein>
<sequence>MEFVKSDLKQIKDFLDKEQVNGNQYVVYSGDEPFLRRWDMECFKTEVAARENIQKHALYLGEYEYNSIRNVQSQVNLALNKHELTEQIGQSNIVERFDNNRVPLIVDALLYDNPVYVHVQDTVAVQDKVSRYDVVAHPGRTDRQASRNDIKVISTHGNYADAERAFAGSVQLDKQKSEGERSNYTLIGRFEDVEPKMLATGQPVNGTGVTMKFAYQCYDSVKNQKDYAIATVHTEKDLVPIYKPRWVTAEPESKKLQFHENKPEKAMDREGNTLFSKEADKTLVQPGVNTGKKRADELER</sequence>
<organism evidence="2 3">
    <name type="scientific">Filimonas effusa</name>
    <dbReference type="NCBI Taxonomy" id="2508721"/>
    <lineage>
        <taxon>Bacteria</taxon>
        <taxon>Pseudomonadati</taxon>
        <taxon>Bacteroidota</taxon>
        <taxon>Chitinophagia</taxon>
        <taxon>Chitinophagales</taxon>
        <taxon>Chitinophagaceae</taxon>
        <taxon>Filimonas</taxon>
    </lineage>
</organism>
<gene>
    <name evidence="2" type="ORF">ESB13_20395</name>
</gene>